<dbReference type="SMR" id="L8GTU5"/>
<dbReference type="SUPFAM" id="SSF49777">
    <property type="entry name" value="PEBP-like"/>
    <property type="match status" value="1"/>
</dbReference>
<keyword evidence="3" id="KW-1185">Reference proteome</keyword>
<proteinExistence type="predicted"/>
<dbReference type="RefSeq" id="XP_004338458.1">
    <property type="nucleotide sequence ID" value="XM_004338410.1"/>
</dbReference>
<evidence type="ECO:0000256" key="1">
    <source>
        <dbReference type="SAM" id="MobiDB-lite"/>
    </source>
</evidence>
<dbReference type="PANTHER" id="PTHR11362:SF82">
    <property type="entry name" value="PHOSPHATIDYLETHANOLAMINE-BINDING PROTEIN 4"/>
    <property type="match status" value="1"/>
</dbReference>
<keyword evidence="2" id="KW-0687">Ribonucleoprotein</keyword>
<gene>
    <name evidence="2" type="ORF">ACA1_020860</name>
</gene>
<name>L8GTU5_ACACF</name>
<organism evidence="2 3">
    <name type="scientific">Acanthamoeba castellanii (strain ATCC 30010 / Neff)</name>
    <dbReference type="NCBI Taxonomy" id="1257118"/>
    <lineage>
        <taxon>Eukaryota</taxon>
        <taxon>Amoebozoa</taxon>
        <taxon>Discosea</taxon>
        <taxon>Longamoebia</taxon>
        <taxon>Centramoebida</taxon>
        <taxon>Acanthamoebidae</taxon>
        <taxon>Acanthamoeba</taxon>
    </lineage>
</organism>
<dbReference type="InterPro" id="IPR036610">
    <property type="entry name" value="PEBP-like_sf"/>
</dbReference>
<dbReference type="STRING" id="1257118.L8GTU5"/>
<feature type="region of interest" description="Disordered" evidence="1">
    <location>
        <begin position="71"/>
        <end position="91"/>
    </location>
</feature>
<dbReference type="GeneID" id="14917131"/>
<dbReference type="AlphaFoldDB" id="L8GTU5"/>
<dbReference type="Pfam" id="PF01161">
    <property type="entry name" value="PBP"/>
    <property type="match status" value="1"/>
</dbReference>
<dbReference type="OrthoDB" id="2506647at2759"/>
<dbReference type="CDD" id="cd00866">
    <property type="entry name" value="PEBP_euk"/>
    <property type="match status" value="1"/>
</dbReference>
<feature type="compositionally biased region" description="Polar residues" evidence="1">
    <location>
        <begin position="20"/>
        <end position="41"/>
    </location>
</feature>
<dbReference type="PANTHER" id="PTHR11362">
    <property type="entry name" value="PHOSPHATIDYLETHANOLAMINE-BINDING PROTEIN"/>
    <property type="match status" value="1"/>
</dbReference>
<feature type="region of interest" description="Disordered" evidence="1">
    <location>
        <begin position="1"/>
        <end position="41"/>
    </location>
</feature>
<evidence type="ECO:0000313" key="3">
    <source>
        <dbReference type="Proteomes" id="UP000011083"/>
    </source>
</evidence>
<keyword evidence="2" id="KW-0689">Ribosomal protein</keyword>
<accession>L8GTU5</accession>
<dbReference type="KEGG" id="acan:ACA1_020860"/>
<evidence type="ECO:0000313" key="2">
    <source>
        <dbReference type="EMBL" id="ELR16445.1"/>
    </source>
</evidence>
<dbReference type="GO" id="GO:0005840">
    <property type="term" value="C:ribosome"/>
    <property type="evidence" value="ECO:0007669"/>
    <property type="project" value="UniProtKB-KW"/>
</dbReference>
<dbReference type="Proteomes" id="UP000011083">
    <property type="component" value="Unassembled WGS sequence"/>
</dbReference>
<dbReference type="InterPro" id="IPR008914">
    <property type="entry name" value="PEBP"/>
</dbReference>
<dbReference type="EMBL" id="KB007994">
    <property type="protein sequence ID" value="ELR16445.1"/>
    <property type="molecule type" value="Genomic_DNA"/>
</dbReference>
<reference evidence="2 3" key="1">
    <citation type="journal article" date="2013" name="Genome Biol.">
        <title>Genome of Acanthamoeba castellanii highlights extensive lateral gene transfer and early evolution of tyrosine kinase signaling.</title>
        <authorList>
            <person name="Clarke M."/>
            <person name="Lohan A.J."/>
            <person name="Liu B."/>
            <person name="Lagkouvardos I."/>
            <person name="Roy S."/>
            <person name="Zafar N."/>
            <person name="Bertelli C."/>
            <person name="Schilde C."/>
            <person name="Kianianmomeni A."/>
            <person name="Burglin T.R."/>
            <person name="Frech C."/>
            <person name="Turcotte B."/>
            <person name="Kopec K.O."/>
            <person name="Synnott J.M."/>
            <person name="Choo C."/>
            <person name="Paponov I."/>
            <person name="Finkler A."/>
            <person name="Soon Heng Tan C."/>
            <person name="Hutchins A.P."/>
            <person name="Weinmeier T."/>
            <person name="Rattei T."/>
            <person name="Chu J.S."/>
            <person name="Gimenez G."/>
            <person name="Irimia M."/>
            <person name="Rigden D.J."/>
            <person name="Fitzpatrick D.A."/>
            <person name="Lorenzo-Morales J."/>
            <person name="Bateman A."/>
            <person name="Chiu C.H."/>
            <person name="Tang P."/>
            <person name="Hegemann P."/>
            <person name="Fromm H."/>
            <person name="Raoult D."/>
            <person name="Greub G."/>
            <person name="Miranda-Saavedra D."/>
            <person name="Chen N."/>
            <person name="Nash P."/>
            <person name="Ginger M.L."/>
            <person name="Horn M."/>
            <person name="Schaap P."/>
            <person name="Caler L."/>
            <person name="Loftus B."/>
        </authorList>
    </citation>
    <scope>NUCLEOTIDE SEQUENCE [LARGE SCALE GENOMIC DNA]</scope>
    <source>
        <strain evidence="2 3">Neff</strain>
    </source>
</reference>
<feature type="compositionally biased region" description="Polar residues" evidence="1">
    <location>
        <begin position="1"/>
        <end position="10"/>
    </location>
</feature>
<protein>
    <submittedName>
        <fullName evidence="2">Mitochondrial ribosomal protein, L38, putative</fullName>
    </submittedName>
</protein>
<sequence length="304" mass="34446">MLRRTSTTLQPACRLGSRSAAPSASNLSGVSRTALQSARTSRILQNSPVLASEGARRNISQIQIAKKNRAALRSAKPKWSPPFPGWKPDPETEISKHKNIRKKAKLHKVFPDVLPEPFTPYFMLQLQTTPRVSWPSDPTKRWTLIMATPDDPDLVPDDVEIVKPGWVVPHEEGRGKEVLHWLVTNIPGNDISQGQVLCDYLPPMPKKHGGGHRYVFLLFEQLDGETQFDAFPEGALKEFVQRKNWNTFKAQEKYGLRPKALAFFKATWDAEVSAQYSRLNLPEPEGPAPVNLYRPRKWLDPSKW</sequence>
<dbReference type="InterPro" id="IPR035810">
    <property type="entry name" value="PEBP_euk"/>
</dbReference>
<dbReference type="VEuPathDB" id="AmoebaDB:ACA1_020860"/>
<dbReference type="Gene3D" id="3.90.280.10">
    <property type="entry name" value="PEBP-like"/>
    <property type="match status" value="1"/>
</dbReference>